<keyword evidence="2" id="KW-1185">Reference proteome</keyword>
<name>A0AAN7LP52_TRANT</name>
<evidence type="ECO:0000313" key="2">
    <source>
        <dbReference type="Proteomes" id="UP001346149"/>
    </source>
</evidence>
<accession>A0AAN7LP52</accession>
<organism evidence="1 2">
    <name type="scientific">Trapa natans</name>
    <name type="common">Water chestnut</name>
    <dbReference type="NCBI Taxonomy" id="22666"/>
    <lineage>
        <taxon>Eukaryota</taxon>
        <taxon>Viridiplantae</taxon>
        <taxon>Streptophyta</taxon>
        <taxon>Embryophyta</taxon>
        <taxon>Tracheophyta</taxon>
        <taxon>Spermatophyta</taxon>
        <taxon>Magnoliopsida</taxon>
        <taxon>eudicotyledons</taxon>
        <taxon>Gunneridae</taxon>
        <taxon>Pentapetalae</taxon>
        <taxon>rosids</taxon>
        <taxon>malvids</taxon>
        <taxon>Myrtales</taxon>
        <taxon>Lythraceae</taxon>
        <taxon>Trapa</taxon>
    </lineage>
</organism>
<evidence type="ECO:0000313" key="1">
    <source>
        <dbReference type="EMBL" id="KAK4792478.1"/>
    </source>
</evidence>
<protein>
    <submittedName>
        <fullName evidence="1">Uncharacterized protein</fullName>
    </submittedName>
</protein>
<reference evidence="1 2" key="1">
    <citation type="journal article" date="2023" name="Hortic Res">
        <title>Pangenome of water caltrop reveals structural variations and asymmetric subgenome divergence after allopolyploidization.</title>
        <authorList>
            <person name="Zhang X."/>
            <person name="Chen Y."/>
            <person name="Wang L."/>
            <person name="Yuan Y."/>
            <person name="Fang M."/>
            <person name="Shi L."/>
            <person name="Lu R."/>
            <person name="Comes H.P."/>
            <person name="Ma Y."/>
            <person name="Chen Y."/>
            <person name="Huang G."/>
            <person name="Zhou Y."/>
            <person name="Zheng Z."/>
            <person name="Qiu Y."/>
        </authorList>
    </citation>
    <scope>NUCLEOTIDE SEQUENCE [LARGE SCALE GENOMIC DNA]</scope>
    <source>
        <strain evidence="1">F231</strain>
    </source>
</reference>
<dbReference type="AlphaFoldDB" id="A0AAN7LP52"/>
<dbReference type="EMBL" id="JAXQNO010000008">
    <property type="protein sequence ID" value="KAK4792478.1"/>
    <property type="molecule type" value="Genomic_DNA"/>
</dbReference>
<proteinExistence type="predicted"/>
<comment type="caution">
    <text evidence="1">The sequence shown here is derived from an EMBL/GenBank/DDBJ whole genome shotgun (WGS) entry which is preliminary data.</text>
</comment>
<dbReference type="Proteomes" id="UP001346149">
    <property type="component" value="Unassembled WGS sequence"/>
</dbReference>
<gene>
    <name evidence="1" type="ORF">SAY86_022913</name>
</gene>
<sequence>MTGIYGRKFQLEAKEEVTHSSERKMNQRKRVSYSVQLLLLQVKKSWVAACEIKVNMIMLLIPSMLQACEGLGFPEMATDMPSGTLPRVGQNATGAGRRSEAWDVLQSGFRRELEEGCSVAGASDRGFAESGSVSREHSGVNETMDRGDQFAYTRAFGEMAKICPKATFANTIMP</sequence>